<dbReference type="EC" id="6.1.1.9" evidence="2"/>
<dbReference type="GO" id="GO:0005524">
    <property type="term" value="F:ATP binding"/>
    <property type="evidence" value="ECO:0007669"/>
    <property type="project" value="UniProtKB-KW"/>
</dbReference>
<dbReference type="InterPro" id="IPR014729">
    <property type="entry name" value="Rossmann-like_a/b/a_fold"/>
</dbReference>
<reference evidence="12 13" key="1">
    <citation type="submission" date="2019-01" db="EMBL/GenBank/DDBJ databases">
        <authorList>
            <person name="Sayadi A."/>
        </authorList>
    </citation>
    <scope>NUCLEOTIDE SEQUENCE [LARGE SCALE GENOMIC DNA]</scope>
</reference>
<evidence type="ECO:0000256" key="6">
    <source>
        <dbReference type="ARBA" id="ARBA00022917"/>
    </source>
</evidence>
<evidence type="ECO:0000256" key="9">
    <source>
        <dbReference type="ARBA" id="ARBA00047552"/>
    </source>
</evidence>
<dbReference type="AlphaFoldDB" id="A0A653BSI6"/>
<dbReference type="GO" id="GO:0004832">
    <property type="term" value="F:valine-tRNA ligase activity"/>
    <property type="evidence" value="ECO:0007669"/>
    <property type="project" value="UniProtKB-EC"/>
</dbReference>
<keyword evidence="13" id="KW-1185">Reference proteome</keyword>
<name>A0A653BSI6_CALMS</name>
<keyword evidence="5 10" id="KW-0067">ATP-binding</keyword>
<dbReference type="GO" id="GO:0005829">
    <property type="term" value="C:cytosol"/>
    <property type="evidence" value="ECO:0007669"/>
    <property type="project" value="TreeGrafter"/>
</dbReference>
<sequence length="441" mass="50633">MYKIQRYSYLCHIKVKSVKLLLIRERSKSQWMIYELDQAYVPQKVERNTVPSSYFKTLLKGDLPFSLVLPPPNITGTLHLGHALTAAVEDALVKWKQMQGIETMWVPGMDHAGIATQVIVEKKLWKEEEKTRHEIGRKEFKKRVWKWKVEKGDVIGKQLRRLGCSLDWERELFTMDKERSKAVKAAFIRLFNEGLIYRSDHLVNWCCVLQSAISDIEVEHLTLDGPTLIGVPGYSKPVEFGLLFLFAYKVCDSDREIVVATTRPETIPGDVAVAVHPKDGRYTQFIGKTVWHPFRNEGIPVIADEFVDPQFGTGAVKITPAHDQLDFEVSKRHLLPTVKVIDETGSMIDGEFQGTPRFQARSIIVDRLAKMGLMRGKESHAMTVPICSRSKDVIELLLKPQWFIKCQDMAAKAVADVKEGRLRIEPKNFEKTWFDWLENIR</sequence>
<dbReference type="GO" id="GO:0002161">
    <property type="term" value="F:aminoacyl-tRNA deacylase activity"/>
    <property type="evidence" value="ECO:0007669"/>
    <property type="project" value="InterPro"/>
</dbReference>
<accession>A0A653BSI6</accession>
<evidence type="ECO:0000256" key="3">
    <source>
        <dbReference type="ARBA" id="ARBA00022598"/>
    </source>
</evidence>
<dbReference type="Gene3D" id="3.90.740.10">
    <property type="entry name" value="Valyl/Leucyl/Isoleucyl-tRNA synthetase, editing domain"/>
    <property type="match status" value="1"/>
</dbReference>
<proteinExistence type="inferred from homology"/>
<evidence type="ECO:0000256" key="5">
    <source>
        <dbReference type="ARBA" id="ARBA00022840"/>
    </source>
</evidence>
<dbReference type="SUPFAM" id="SSF52374">
    <property type="entry name" value="Nucleotidylyl transferase"/>
    <property type="match status" value="1"/>
</dbReference>
<evidence type="ECO:0000256" key="10">
    <source>
        <dbReference type="RuleBase" id="RU363035"/>
    </source>
</evidence>
<dbReference type="OrthoDB" id="629407at2759"/>
<dbReference type="FunFam" id="3.40.50.620:FF:000020">
    <property type="entry name" value="Valine--tRNA ligase, mitochondrial"/>
    <property type="match status" value="1"/>
</dbReference>
<protein>
    <recommendedName>
        <fullName evidence="2">valine--tRNA ligase</fullName>
        <ecNumber evidence="2">6.1.1.9</ecNumber>
    </recommendedName>
    <alternativeName>
        <fullName evidence="8">Valyl-tRNA synthetase</fullName>
    </alternativeName>
</protein>
<dbReference type="PANTHER" id="PTHR11946">
    <property type="entry name" value="VALYL-TRNA SYNTHETASES"/>
    <property type="match status" value="1"/>
</dbReference>
<evidence type="ECO:0000256" key="1">
    <source>
        <dbReference type="ARBA" id="ARBA00005594"/>
    </source>
</evidence>
<keyword evidence="4 10" id="KW-0547">Nucleotide-binding</keyword>
<evidence type="ECO:0000256" key="7">
    <source>
        <dbReference type="ARBA" id="ARBA00023146"/>
    </source>
</evidence>
<gene>
    <name evidence="12" type="ORF">CALMAC_LOCUS3411</name>
</gene>
<evidence type="ECO:0000259" key="11">
    <source>
        <dbReference type="Pfam" id="PF00133"/>
    </source>
</evidence>
<dbReference type="EMBL" id="CAACVG010004639">
    <property type="protein sequence ID" value="VEN38554.1"/>
    <property type="molecule type" value="Genomic_DNA"/>
</dbReference>
<dbReference type="InterPro" id="IPR009008">
    <property type="entry name" value="Val/Leu/Ile-tRNA-synth_edit"/>
</dbReference>
<dbReference type="Pfam" id="PF00133">
    <property type="entry name" value="tRNA-synt_1"/>
    <property type="match status" value="1"/>
</dbReference>
<evidence type="ECO:0000256" key="4">
    <source>
        <dbReference type="ARBA" id="ARBA00022741"/>
    </source>
</evidence>
<evidence type="ECO:0000313" key="13">
    <source>
        <dbReference type="Proteomes" id="UP000410492"/>
    </source>
</evidence>
<dbReference type="FunFam" id="3.90.740.10:FF:000005">
    <property type="entry name" value="Valine--tRNA ligase, mitochondrial"/>
    <property type="match status" value="1"/>
</dbReference>
<keyword evidence="3 10" id="KW-0436">Ligase</keyword>
<evidence type="ECO:0000256" key="2">
    <source>
        <dbReference type="ARBA" id="ARBA00013169"/>
    </source>
</evidence>
<evidence type="ECO:0000256" key="8">
    <source>
        <dbReference type="ARBA" id="ARBA00029936"/>
    </source>
</evidence>
<dbReference type="InterPro" id="IPR002300">
    <property type="entry name" value="aa-tRNA-synth_Ia"/>
</dbReference>
<dbReference type="PRINTS" id="PR00986">
    <property type="entry name" value="TRNASYNTHVAL"/>
</dbReference>
<comment type="catalytic activity">
    <reaction evidence="9">
        <text>tRNA(Val) + L-valine + ATP = L-valyl-tRNA(Val) + AMP + diphosphate</text>
        <dbReference type="Rhea" id="RHEA:10704"/>
        <dbReference type="Rhea" id="RHEA-COMP:9672"/>
        <dbReference type="Rhea" id="RHEA-COMP:9708"/>
        <dbReference type="ChEBI" id="CHEBI:30616"/>
        <dbReference type="ChEBI" id="CHEBI:33019"/>
        <dbReference type="ChEBI" id="CHEBI:57762"/>
        <dbReference type="ChEBI" id="CHEBI:78442"/>
        <dbReference type="ChEBI" id="CHEBI:78537"/>
        <dbReference type="ChEBI" id="CHEBI:456215"/>
        <dbReference type="EC" id="6.1.1.9"/>
    </reaction>
</comment>
<feature type="domain" description="Aminoacyl-tRNA synthetase class Ia" evidence="11">
    <location>
        <begin position="60"/>
        <end position="441"/>
    </location>
</feature>
<dbReference type="InterPro" id="IPR002303">
    <property type="entry name" value="Valyl-tRNA_ligase"/>
</dbReference>
<keyword evidence="6 10" id="KW-0648">Protein biosynthesis</keyword>
<keyword evidence="7 10" id="KW-0030">Aminoacyl-tRNA synthetase</keyword>
<evidence type="ECO:0000313" key="12">
    <source>
        <dbReference type="EMBL" id="VEN38554.1"/>
    </source>
</evidence>
<organism evidence="12 13">
    <name type="scientific">Callosobruchus maculatus</name>
    <name type="common">Southern cowpea weevil</name>
    <name type="synonym">Pulse bruchid</name>
    <dbReference type="NCBI Taxonomy" id="64391"/>
    <lineage>
        <taxon>Eukaryota</taxon>
        <taxon>Metazoa</taxon>
        <taxon>Ecdysozoa</taxon>
        <taxon>Arthropoda</taxon>
        <taxon>Hexapoda</taxon>
        <taxon>Insecta</taxon>
        <taxon>Pterygota</taxon>
        <taxon>Neoptera</taxon>
        <taxon>Endopterygota</taxon>
        <taxon>Coleoptera</taxon>
        <taxon>Polyphaga</taxon>
        <taxon>Cucujiformia</taxon>
        <taxon>Chrysomeloidea</taxon>
        <taxon>Chrysomelidae</taxon>
        <taxon>Bruchinae</taxon>
        <taxon>Bruchini</taxon>
        <taxon>Callosobruchus</taxon>
    </lineage>
</organism>
<dbReference type="Gene3D" id="3.40.50.620">
    <property type="entry name" value="HUPs"/>
    <property type="match status" value="2"/>
</dbReference>
<dbReference type="SUPFAM" id="SSF50677">
    <property type="entry name" value="ValRS/IleRS/LeuRS editing domain"/>
    <property type="match status" value="1"/>
</dbReference>
<dbReference type="InterPro" id="IPR001412">
    <property type="entry name" value="aa-tRNA-synth_I_CS"/>
</dbReference>
<dbReference type="Proteomes" id="UP000410492">
    <property type="component" value="Unassembled WGS sequence"/>
</dbReference>
<comment type="similarity">
    <text evidence="1 10">Belongs to the class-I aminoacyl-tRNA synthetase family.</text>
</comment>
<dbReference type="PROSITE" id="PS00178">
    <property type="entry name" value="AA_TRNA_LIGASE_I"/>
    <property type="match status" value="1"/>
</dbReference>
<dbReference type="GO" id="GO:0006438">
    <property type="term" value="P:valyl-tRNA aminoacylation"/>
    <property type="evidence" value="ECO:0007669"/>
    <property type="project" value="InterPro"/>
</dbReference>
<feature type="non-terminal residue" evidence="12">
    <location>
        <position position="441"/>
    </location>
</feature>
<dbReference type="PANTHER" id="PTHR11946:SF109">
    <property type="entry name" value="VALINE--TRNA LIGASE"/>
    <property type="match status" value="1"/>
</dbReference>